<accession>A0A0F8Z229</accession>
<feature type="transmembrane region" description="Helical" evidence="1">
    <location>
        <begin position="12"/>
        <end position="31"/>
    </location>
</feature>
<protein>
    <submittedName>
        <fullName evidence="2">Uncharacterized protein</fullName>
    </submittedName>
</protein>
<keyword evidence="1" id="KW-1133">Transmembrane helix</keyword>
<dbReference type="EMBL" id="LAZR01053717">
    <property type="protein sequence ID" value="KKK80145.1"/>
    <property type="molecule type" value="Genomic_DNA"/>
</dbReference>
<evidence type="ECO:0000256" key="1">
    <source>
        <dbReference type="SAM" id="Phobius"/>
    </source>
</evidence>
<dbReference type="AlphaFoldDB" id="A0A0F8Z229"/>
<gene>
    <name evidence="2" type="ORF">LCGC14_2826430</name>
</gene>
<feature type="transmembrane region" description="Helical" evidence="1">
    <location>
        <begin position="43"/>
        <end position="60"/>
    </location>
</feature>
<evidence type="ECO:0000313" key="2">
    <source>
        <dbReference type="EMBL" id="KKK80145.1"/>
    </source>
</evidence>
<organism evidence="2">
    <name type="scientific">marine sediment metagenome</name>
    <dbReference type="NCBI Taxonomy" id="412755"/>
    <lineage>
        <taxon>unclassified sequences</taxon>
        <taxon>metagenomes</taxon>
        <taxon>ecological metagenomes</taxon>
    </lineage>
</organism>
<reference evidence="2" key="1">
    <citation type="journal article" date="2015" name="Nature">
        <title>Complex archaea that bridge the gap between prokaryotes and eukaryotes.</title>
        <authorList>
            <person name="Spang A."/>
            <person name="Saw J.H."/>
            <person name="Jorgensen S.L."/>
            <person name="Zaremba-Niedzwiedzka K."/>
            <person name="Martijn J."/>
            <person name="Lind A.E."/>
            <person name="van Eijk R."/>
            <person name="Schleper C."/>
            <person name="Guy L."/>
            <person name="Ettema T.J."/>
        </authorList>
    </citation>
    <scope>NUCLEOTIDE SEQUENCE</scope>
</reference>
<keyword evidence="1" id="KW-0812">Transmembrane</keyword>
<sequence length="69" mass="8050">MKKMHSLFLIELFARAIISMVAIAFIGKFVFTTNGFEDQIRMWIIVIGLMLWLLIPVLKLKQEKVKVVK</sequence>
<name>A0A0F8Z229_9ZZZZ</name>
<proteinExistence type="predicted"/>
<keyword evidence="1" id="KW-0472">Membrane</keyword>
<comment type="caution">
    <text evidence="2">The sequence shown here is derived from an EMBL/GenBank/DDBJ whole genome shotgun (WGS) entry which is preliminary data.</text>
</comment>